<evidence type="ECO:0000313" key="19">
    <source>
        <dbReference type="EMBL" id="KAL2042558.1"/>
    </source>
</evidence>
<dbReference type="InterPro" id="IPR025313">
    <property type="entry name" value="SPB4-like_CTE"/>
</dbReference>
<comment type="function">
    <text evidence="11">ATP-binding RNA helicase involved in the biogenesis of 60S ribosomal subunits. Binds 90S pre-ribosomal particles and dissociates from pre-60S ribosomal particles after processing of 27SB pre-rRNA. Required for the normal formation of 18S rRNA through the processing of pre-rRNAs at sites A0, A1 and A2, and the normal formation of 25S and 5.8S rRNAs through the processing of pre-rRNAs at sites C1 and C2.</text>
</comment>
<evidence type="ECO:0000259" key="18">
    <source>
        <dbReference type="PROSITE" id="PS51194"/>
    </source>
</evidence>
<gene>
    <name evidence="19" type="ORF">N7G274_005052</name>
</gene>
<evidence type="ECO:0000256" key="16">
    <source>
        <dbReference type="SAM" id="MobiDB-lite"/>
    </source>
</evidence>
<dbReference type="InterPro" id="IPR027417">
    <property type="entry name" value="P-loop_NTPase"/>
</dbReference>
<dbReference type="InterPro" id="IPR014001">
    <property type="entry name" value="Helicase_ATP-bd"/>
</dbReference>
<protein>
    <recommendedName>
        <fullName evidence="15">ATP-dependent RNA helicase</fullName>
        <ecNumber evidence="15">3.6.4.13</ecNumber>
    </recommendedName>
</protein>
<sequence length="642" mass="72093">MITESGVILAKPPVSVSRAWEALTPPVAEWILDATSSMGFKRMTPVQASVIPLFMGNKDVVVEAVTGSGKTLTFLIPIVEKILRLEERAKKYHVNAIVISPTRELASQINGVLRSLLAFHGPSTAAIRAMNAESGSEDIEQLTPTYPLSSPVVIPQLLVGGDTSPAQDLSQFLKNSPNFLIATPGRLLEILSSPHVRCPQLSFEVLVLDEADRLLDLGFKDDLQKILGRLPKQRRTGLFSASVSEAVDQIVRVGLRNPVKIQVKVKGANGEVDRRTPASLQMSYLVTPASHKLPALSKILSLLEPLPTKTIIYLSTCAAVDYFQHAMPSVLPKRDDQTFALIPLHGKHPPKVRQKNFLLFSNTSIPSILLTTDVAARGLDIPQVDLVVQIDPPSDPKVFLHRCGRAGRAGRKGLSVIFLQPGREEDYIPFLEIRKTPITSLIAPDAQVTQRDVRTATQAIRQAVLTDRAYHDKAQRAFVSWVQAYSKHQASSIFRVADLDWADLGNAWGLLKLPKMPEVKKWQGDRSLGADVDWQAYAYKDKKREESRQQAMATRVEGSTAVGKQIRPEKKQSKRAWSEKHDQQKEREDRRNKRQRRRDRDRWEQMPPEERDKHRELERMIEEVKAKKMKEDDDEDFEGFKT</sequence>
<comment type="similarity">
    <text evidence="12">Belongs to the DEAD box helicase family. DDX55/SPB4 subfamily.</text>
</comment>
<keyword evidence="3" id="KW-0698">rRNA processing</keyword>
<evidence type="ECO:0000256" key="1">
    <source>
        <dbReference type="ARBA" id="ARBA00004604"/>
    </source>
</evidence>
<evidence type="ECO:0000256" key="10">
    <source>
        <dbReference type="ARBA" id="ARBA00023242"/>
    </source>
</evidence>
<keyword evidence="6 14" id="KW-0347">Helicase</keyword>
<dbReference type="InterPro" id="IPR056330">
    <property type="entry name" value="CTT_SPB4"/>
</dbReference>
<evidence type="ECO:0000256" key="13">
    <source>
        <dbReference type="ARBA" id="ARBA00038757"/>
    </source>
</evidence>
<dbReference type="SUPFAM" id="SSF52540">
    <property type="entry name" value="P-loop containing nucleoside triphosphate hydrolases"/>
    <property type="match status" value="1"/>
</dbReference>
<evidence type="ECO:0000256" key="5">
    <source>
        <dbReference type="ARBA" id="ARBA00022801"/>
    </source>
</evidence>
<feature type="compositionally biased region" description="Basic and acidic residues" evidence="16">
    <location>
        <begin position="598"/>
        <end position="618"/>
    </location>
</feature>
<evidence type="ECO:0000256" key="8">
    <source>
        <dbReference type="ARBA" id="ARBA00022884"/>
    </source>
</evidence>
<dbReference type="InterPro" id="IPR000629">
    <property type="entry name" value="RNA-helicase_DEAD-box_CS"/>
</dbReference>
<evidence type="ECO:0000256" key="2">
    <source>
        <dbReference type="ARBA" id="ARBA00022517"/>
    </source>
</evidence>
<keyword evidence="8 15" id="KW-0694">RNA-binding</keyword>
<proteinExistence type="inferred from homology"/>
<comment type="function">
    <text evidence="15">RNA helicase.</text>
</comment>
<dbReference type="PROSITE" id="PS51194">
    <property type="entry name" value="HELICASE_CTER"/>
    <property type="match status" value="1"/>
</dbReference>
<organism evidence="19 20">
    <name type="scientific">Stereocaulon virgatum</name>
    <dbReference type="NCBI Taxonomy" id="373712"/>
    <lineage>
        <taxon>Eukaryota</taxon>
        <taxon>Fungi</taxon>
        <taxon>Dikarya</taxon>
        <taxon>Ascomycota</taxon>
        <taxon>Pezizomycotina</taxon>
        <taxon>Lecanoromycetes</taxon>
        <taxon>OSLEUM clade</taxon>
        <taxon>Lecanoromycetidae</taxon>
        <taxon>Lecanorales</taxon>
        <taxon>Lecanorineae</taxon>
        <taxon>Stereocaulaceae</taxon>
        <taxon>Stereocaulon</taxon>
    </lineage>
</organism>
<reference evidence="19 20" key="1">
    <citation type="submission" date="2024-09" db="EMBL/GenBank/DDBJ databases">
        <title>Rethinking Asexuality: The Enigmatic Case of Functional Sexual Genes in Lepraria (Stereocaulaceae).</title>
        <authorList>
            <person name="Doellman M."/>
            <person name="Sun Y."/>
            <person name="Barcenas-Pena A."/>
            <person name="Lumbsch H.T."/>
            <person name="Grewe F."/>
        </authorList>
    </citation>
    <scope>NUCLEOTIDE SEQUENCE [LARGE SCALE GENOMIC DNA]</scope>
    <source>
        <strain evidence="19 20">Mercado 3170</strain>
    </source>
</reference>
<comment type="catalytic activity">
    <reaction evidence="15">
        <text>ATP + H2O = ADP + phosphate + H(+)</text>
        <dbReference type="Rhea" id="RHEA:13065"/>
        <dbReference type="ChEBI" id="CHEBI:15377"/>
        <dbReference type="ChEBI" id="CHEBI:15378"/>
        <dbReference type="ChEBI" id="CHEBI:30616"/>
        <dbReference type="ChEBI" id="CHEBI:43474"/>
        <dbReference type="ChEBI" id="CHEBI:456216"/>
        <dbReference type="EC" id="3.6.4.13"/>
    </reaction>
</comment>
<dbReference type="SMART" id="SM00487">
    <property type="entry name" value="DEXDc"/>
    <property type="match status" value="1"/>
</dbReference>
<dbReference type="Pfam" id="PF00271">
    <property type="entry name" value="Helicase_C"/>
    <property type="match status" value="1"/>
</dbReference>
<dbReference type="SMART" id="SM00490">
    <property type="entry name" value="HELICc"/>
    <property type="match status" value="1"/>
</dbReference>
<keyword evidence="5 14" id="KW-0378">Hydrolase</keyword>
<comment type="subunit">
    <text evidence="13">Component of pre-60S ribosomal complexes.</text>
</comment>
<accession>A0ABR4ABW3</accession>
<evidence type="ECO:0000259" key="17">
    <source>
        <dbReference type="PROSITE" id="PS51192"/>
    </source>
</evidence>
<evidence type="ECO:0000256" key="3">
    <source>
        <dbReference type="ARBA" id="ARBA00022552"/>
    </source>
</evidence>
<dbReference type="Pfam" id="PF00270">
    <property type="entry name" value="DEAD"/>
    <property type="match status" value="1"/>
</dbReference>
<dbReference type="Pfam" id="PF13959">
    <property type="entry name" value="CTE_SPB4"/>
    <property type="match status" value="1"/>
</dbReference>
<evidence type="ECO:0000256" key="14">
    <source>
        <dbReference type="RuleBase" id="RU000492"/>
    </source>
</evidence>
<evidence type="ECO:0000256" key="6">
    <source>
        <dbReference type="ARBA" id="ARBA00022806"/>
    </source>
</evidence>
<feature type="domain" description="Helicase ATP-binding" evidence="17">
    <location>
        <begin position="51"/>
        <end position="261"/>
    </location>
</feature>
<keyword evidence="10" id="KW-0539">Nucleus</keyword>
<comment type="caution">
    <text evidence="19">The sequence shown here is derived from an EMBL/GenBank/DDBJ whole genome shotgun (WGS) entry which is preliminary data.</text>
</comment>
<keyword evidence="20" id="KW-1185">Reference proteome</keyword>
<keyword evidence="9" id="KW-0175">Coiled coil</keyword>
<dbReference type="EMBL" id="JBEFKJ010000014">
    <property type="protein sequence ID" value="KAL2042558.1"/>
    <property type="molecule type" value="Genomic_DNA"/>
</dbReference>
<comment type="domain">
    <text evidence="15">The Q motif is unique to and characteristic of the DEAD box family of RNA helicases and controls ATP binding and hydrolysis.</text>
</comment>
<evidence type="ECO:0000256" key="15">
    <source>
        <dbReference type="RuleBase" id="RU365068"/>
    </source>
</evidence>
<evidence type="ECO:0000256" key="9">
    <source>
        <dbReference type="ARBA" id="ARBA00023054"/>
    </source>
</evidence>
<dbReference type="Gene3D" id="3.40.50.300">
    <property type="entry name" value="P-loop containing nucleotide triphosphate hydrolases"/>
    <property type="match status" value="2"/>
</dbReference>
<dbReference type="CDD" id="cd17960">
    <property type="entry name" value="DEADc_DDX55"/>
    <property type="match status" value="1"/>
</dbReference>
<evidence type="ECO:0000256" key="7">
    <source>
        <dbReference type="ARBA" id="ARBA00022840"/>
    </source>
</evidence>
<evidence type="ECO:0000256" key="12">
    <source>
        <dbReference type="ARBA" id="ARBA00038002"/>
    </source>
</evidence>
<name>A0ABR4ABW3_9LECA</name>
<keyword evidence="4 14" id="KW-0547">Nucleotide-binding</keyword>
<feature type="region of interest" description="Disordered" evidence="16">
    <location>
        <begin position="544"/>
        <end position="618"/>
    </location>
</feature>
<evidence type="ECO:0000313" key="20">
    <source>
        <dbReference type="Proteomes" id="UP001590950"/>
    </source>
</evidence>
<dbReference type="InterPro" id="IPR011545">
    <property type="entry name" value="DEAD/DEAH_box_helicase_dom"/>
</dbReference>
<dbReference type="SMART" id="SM01178">
    <property type="entry name" value="DUF4217"/>
    <property type="match status" value="1"/>
</dbReference>
<dbReference type="CDD" id="cd18787">
    <property type="entry name" value="SF2_C_DEAD"/>
    <property type="match status" value="1"/>
</dbReference>
<evidence type="ECO:0000256" key="4">
    <source>
        <dbReference type="ARBA" id="ARBA00022741"/>
    </source>
</evidence>
<dbReference type="InterPro" id="IPR001650">
    <property type="entry name" value="Helicase_C-like"/>
</dbReference>
<keyword evidence="2" id="KW-0690">Ribosome biogenesis</keyword>
<keyword evidence="7 14" id="KW-0067">ATP-binding</keyword>
<dbReference type="PANTHER" id="PTHR24031">
    <property type="entry name" value="RNA HELICASE"/>
    <property type="match status" value="1"/>
</dbReference>
<comment type="subcellular location">
    <subcellularLocation>
        <location evidence="1">Nucleus</location>
        <location evidence="1">Nucleolus</location>
    </subcellularLocation>
</comment>
<dbReference type="PROSITE" id="PS51192">
    <property type="entry name" value="HELICASE_ATP_BIND_1"/>
    <property type="match status" value="1"/>
</dbReference>
<dbReference type="PROSITE" id="PS00039">
    <property type="entry name" value="DEAD_ATP_HELICASE"/>
    <property type="match status" value="1"/>
</dbReference>
<dbReference type="EC" id="3.6.4.13" evidence="15"/>
<feature type="domain" description="Helicase C-terminal" evidence="18">
    <location>
        <begin position="298"/>
        <end position="454"/>
    </location>
</feature>
<evidence type="ECO:0000256" key="11">
    <source>
        <dbReference type="ARBA" id="ARBA00037566"/>
    </source>
</evidence>
<feature type="compositionally biased region" description="Basic and acidic residues" evidence="16">
    <location>
        <begin position="566"/>
        <end position="591"/>
    </location>
</feature>
<dbReference type="Proteomes" id="UP001590950">
    <property type="component" value="Unassembled WGS sequence"/>
</dbReference>
<dbReference type="Pfam" id="PF23681">
    <property type="entry name" value="CTT_SPB4"/>
    <property type="match status" value="1"/>
</dbReference>